<dbReference type="Gene3D" id="2.60.40.3230">
    <property type="match status" value="1"/>
</dbReference>
<dbReference type="Proteomes" id="UP000786183">
    <property type="component" value="Unassembled WGS sequence"/>
</dbReference>
<dbReference type="CDD" id="cd09030">
    <property type="entry name" value="DUF1425"/>
    <property type="match status" value="1"/>
</dbReference>
<dbReference type="Pfam" id="PF07233">
    <property type="entry name" value="DUF1425"/>
    <property type="match status" value="1"/>
</dbReference>
<organism evidence="2 3">
    <name type="scientific">Campylobacter canadensis</name>
    <dbReference type="NCBI Taxonomy" id="449520"/>
    <lineage>
        <taxon>Bacteria</taxon>
        <taxon>Pseudomonadati</taxon>
        <taxon>Campylobacterota</taxon>
        <taxon>Epsilonproteobacteria</taxon>
        <taxon>Campylobacterales</taxon>
        <taxon>Campylobacteraceae</taxon>
        <taxon>Campylobacter</taxon>
    </lineage>
</organism>
<accession>A0ABS7WSG1</accession>
<dbReference type="PROSITE" id="PS51257">
    <property type="entry name" value="PROKAR_LIPOPROTEIN"/>
    <property type="match status" value="1"/>
</dbReference>
<comment type="caution">
    <text evidence="2">The sequence shown here is derived from an EMBL/GenBank/DDBJ whole genome shotgun (WGS) entry which is preliminary data.</text>
</comment>
<feature type="signal peptide" evidence="1">
    <location>
        <begin position="1"/>
        <end position="20"/>
    </location>
</feature>
<dbReference type="InterPro" id="IPR038483">
    <property type="entry name" value="YcfL-like_sf"/>
</dbReference>
<feature type="chain" id="PRO_5045325174" evidence="1">
    <location>
        <begin position="21"/>
        <end position="131"/>
    </location>
</feature>
<sequence>MKKILLFTLTLFLISCTNNSNNVNTNTNNNLKQNNTLIKNMKTRINDNNLLEVELTLQSSSTKDIMYKITWLDNDGFVLKDALSDNYQSLRLNAKDEIVIKKIAADIRAKDVKIDIKSNSKTTTRKDKYND</sequence>
<name>A0ABS7WSG1_9BACT</name>
<dbReference type="EMBL" id="JACGBB010000003">
    <property type="protein sequence ID" value="MBZ7986915.1"/>
    <property type="molecule type" value="Genomic_DNA"/>
</dbReference>
<gene>
    <name evidence="2" type="ORF">AVCANL283_02115</name>
</gene>
<evidence type="ECO:0000256" key="1">
    <source>
        <dbReference type="SAM" id="SignalP"/>
    </source>
</evidence>
<dbReference type="RefSeq" id="WP_172230644.1">
    <property type="nucleotide sequence ID" value="NZ_CP035946.1"/>
</dbReference>
<keyword evidence="1" id="KW-0732">Signal</keyword>
<dbReference type="InterPro" id="IPR010824">
    <property type="entry name" value="DUF1425"/>
</dbReference>
<proteinExistence type="predicted"/>
<keyword evidence="3" id="KW-1185">Reference proteome</keyword>
<reference evidence="2 3" key="1">
    <citation type="submission" date="2020-07" db="EMBL/GenBank/DDBJ databases">
        <title>Transfer of Campylobacter canadensis to the novel genus Avispirillum gen. nov., that also includes two novel species recovered from migratory waterfowl: Avispirillum anseris sp. nov. and Avispirillum brantae sp. nov.</title>
        <authorList>
            <person name="Miller W.G."/>
            <person name="Chapman M.H."/>
            <person name="Yee E."/>
            <person name="Inglis G.D."/>
        </authorList>
    </citation>
    <scope>NUCLEOTIDE SEQUENCE [LARGE SCALE GENOMIC DNA]</scope>
    <source>
        <strain evidence="2 3">L283</strain>
    </source>
</reference>
<evidence type="ECO:0000313" key="3">
    <source>
        <dbReference type="Proteomes" id="UP000786183"/>
    </source>
</evidence>
<evidence type="ECO:0000313" key="2">
    <source>
        <dbReference type="EMBL" id="MBZ7986915.1"/>
    </source>
</evidence>
<protein>
    <submittedName>
        <fullName evidence="2">YcfL family protein</fullName>
    </submittedName>
</protein>